<comment type="caution">
    <text evidence="3">The sequence shown here is derived from an EMBL/GenBank/DDBJ whole genome shotgun (WGS) entry which is preliminary data.</text>
</comment>
<proteinExistence type="predicted"/>
<evidence type="ECO:0000313" key="3">
    <source>
        <dbReference type="EMBL" id="EXL09788.1"/>
    </source>
</evidence>
<protein>
    <submittedName>
        <fullName evidence="3">Uncharacterized protein</fullName>
    </submittedName>
</protein>
<dbReference type="AlphaFoldDB" id="A0A011UV79"/>
<keyword evidence="2" id="KW-0732">Signal</keyword>
<sequence length="94" mass="10004">MTIRTFAKLAIVTGALAASMSSVYAYTIHYKDGRYSVTCENGDRWTRGNGTQQITHADAANICAKRGSSIIDSSGSGNNPGKPMKAVSGYQKLN</sequence>
<gene>
    <name evidence="3" type="ORF">BG36_20125</name>
    <name evidence="4" type="ORF">DES43_10112</name>
</gene>
<evidence type="ECO:0000256" key="2">
    <source>
        <dbReference type="SAM" id="SignalP"/>
    </source>
</evidence>
<dbReference type="Proteomes" id="UP000294958">
    <property type="component" value="Unassembled WGS sequence"/>
</dbReference>
<name>A0A011UV79_9HYPH</name>
<dbReference type="EMBL" id="JENY01000005">
    <property type="protein sequence ID" value="EXL09788.1"/>
    <property type="molecule type" value="Genomic_DNA"/>
</dbReference>
<dbReference type="PATRIC" id="fig|69279.3.peg.993"/>
<keyword evidence="6" id="KW-1185">Reference proteome</keyword>
<dbReference type="RefSeq" id="WP_035024054.1">
    <property type="nucleotide sequence ID" value="NZ_KK073879.1"/>
</dbReference>
<evidence type="ECO:0000313" key="6">
    <source>
        <dbReference type="Proteomes" id="UP000294958"/>
    </source>
</evidence>
<feature type="chain" id="PRO_5044537787" evidence="2">
    <location>
        <begin position="26"/>
        <end position="94"/>
    </location>
</feature>
<accession>A0A011UV79</accession>
<dbReference type="OrthoDB" id="8115985at2"/>
<dbReference type="EMBL" id="SNZF01000001">
    <property type="protein sequence ID" value="TDR37948.1"/>
    <property type="molecule type" value="Genomic_DNA"/>
</dbReference>
<organism evidence="3 5">
    <name type="scientific">Aquamicrobium defluvii</name>
    <dbReference type="NCBI Taxonomy" id="69279"/>
    <lineage>
        <taxon>Bacteria</taxon>
        <taxon>Pseudomonadati</taxon>
        <taxon>Pseudomonadota</taxon>
        <taxon>Alphaproteobacteria</taxon>
        <taxon>Hyphomicrobiales</taxon>
        <taxon>Phyllobacteriaceae</taxon>
        <taxon>Aquamicrobium</taxon>
    </lineage>
</organism>
<reference evidence="3 5" key="1">
    <citation type="submission" date="2014-02" db="EMBL/GenBank/DDBJ databases">
        <title>Aquamicrobium defluvii Genome sequencing.</title>
        <authorList>
            <person name="Wang X."/>
        </authorList>
    </citation>
    <scope>NUCLEOTIDE SEQUENCE [LARGE SCALE GENOMIC DNA]</scope>
    <source>
        <strain evidence="3 5">W13Z1</strain>
    </source>
</reference>
<reference evidence="4 6" key="2">
    <citation type="submission" date="2019-03" db="EMBL/GenBank/DDBJ databases">
        <title>Genomic Encyclopedia of Type Strains, Phase IV (KMG-IV): sequencing the most valuable type-strain genomes for metagenomic binning, comparative biology and taxonomic classification.</title>
        <authorList>
            <person name="Goeker M."/>
        </authorList>
    </citation>
    <scope>NUCLEOTIDE SEQUENCE [LARGE SCALE GENOMIC DNA]</scope>
    <source>
        <strain evidence="4 6">DSM 11603</strain>
    </source>
</reference>
<dbReference type="HOGENOM" id="CLU_2379992_0_0_5"/>
<dbReference type="Proteomes" id="UP000019849">
    <property type="component" value="Unassembled WGS sequence"/>
</dbReference>
<evidence type="ECO:0000313" key="4">
    <source>
        <dbReference type="EMBL" id="TDR37948.1"/>
    </source>
</evidence>
<evidence type="ECO:0000313" key="5">
    <source>
        <dbReference type="Proteomes" id="UP000019849"/>
    </source>
</evidence>
<feature type="signal peptide" evidence="2">
    <location>
        <begin position="1"/>
        <end position="25"/>
    </location>
</feature>
<evidence type="ECO:0000256" key="1">
    <source>
        <dbReference type="SAM" id="MobiDB-lite"/>
    </source>
</evidence>
<feature type="region of interest" description="Disordered" evidence="1">
    <location>
        <begin position="71"/>
        <end position="94"/>
    </location>
</feature>